<proteinExistence type="predicted"/>
<evidence type="ECO:0000259" key="1">
    <source>
        <dbReference type="PROSITE" id="PS50097"/>
    </source>
</evidence>
<dbReference type="OrthoDB" id="3223751at2759"/>
<protein>
    <recommendedName>
        <fullName evidence="1">BTB domain-containing protein</fullName>
    </recommendedName>
</protein>
<organism evidence="2 3">
    <name type="scientific">Phlebiopsis gigantea (strain 11061_1 CR5-6)</name>
    <name type="common">White-rot fungus</name>
    <name type="synonym">Peniophora gigantea</name>
    <dbReference type="NCBI Taxonomy" id="745531"/>
    <lineage>
        <taxon>Eukaryota</taxon>
        <taxon>Fungi</taxon>
        <taxon>Dikarya</taxon>
        <taxon>Basidiomycota</taxon>
        <taxon>Agaricomycotina</taxon>
        <taxon>Agaricomycetes</taxon>
        <taxon>Polyporales</taxon>
        <taxon>Phanerochaetaceae</taxon>
        <taxon>Phlebiopsis</taxon>
    </lineage>
</organism>
<dbReference type="AlphaFoldDB" id="A0A0C3S462"/>
<keyword evidence="3" id="KW-1185">Reference proteome</keyword>
<dbReference type="PROSITE" id="PS50097">
    <property type="entry name" value="BTB"/>
    <property type="match status" value="1"/>
</dbReference>
<evidence type="ECO:0000313" key="3">
    <source>
        <dbReference type="Proteomes" id="UP000053257"/>
    </source>
</evidence>
<evidence type="ECO:0000313" key="2">
    <source>
        <dbReference type="EMBL" id="KIP04822.1"/>
    </source>
</evidence>
<dbReference type="STRING" id="745531.A0A0C3S462"/>
<dbReference type="EMBL" id="KN840561">
    <property type="protein sequence ID" value="KIP04822.1"/>
    <property type="molecule type" value="Genomic_DNA"/>
</dbReference>
<dbReference type="Proteomes" id="UP000053257">
    <property type="component" value="Unassembled WGS sequence"/>
</dbReference>
<dbReference type="InterPro" id="IPR000210">
    <property type="entry name" value="BTB/POZ_dom"/>
</dbReference>
<gene>
    <name evidence="2" type="ORF">PHLGIDRAFT_109062</name>
</gene>
<dbReference type="Gene3D" id="3.30.710.10">
    <property type="entry name" value="Potassium Channel Kv1.1, Chain A"/>
    <property type="match status" value="1"/>
</dbReference>
<dbReference type="CDD" id="cd18186">
    <property type="entry name" value="BTB_POZ_ZBTB_KLHL-like"/>
    <property type="match status" value="1"/>
</dbReference>
<dbReference type="InterPro" id="IPR011333">
    <property type="entry name" value="SKP1/BTB/POZ_sf"/>
</dbReference>
<feature type="domain" description="BTB" evidence="1">
    <location>
        <begin position="1"/>
        <end position="70"/>
    </location>
</feature>
<dbReference type="SUPFAM" id="SSF54695">
    <property type="entry name" value="POZ domain"/>
    <property type="match status" value="1"/>
</dbReference>
<accession>A0A0C3S462</accession>
<name>A0A0C3S462_PHLG1</name>
<sequence>MVERCLFRVHRHFLTRNSEFFRGLFACPVPPGEDAEGRTDANPIVLYGVTTQEFRCLLRFFYDSTYSKPVDTLEDWIALLSIATRYVFDRIRELAIIELSRQVLDPVHKITLANQYDVSQWLPIAFTDLMKRPEPITEAEAESLGMRNVVRVARGRELAREKGYIMSSIRSYYPYDKVYTFNDKAILQIFYDIWPECAAQAVTVMG</sequence>
<dbReference type="Pfam" id="PF00651">
    <property type="entry name" value="BTB"/>
    <property type="match status" value="1"/>
</dbReference>
<reference evidence="2 3" key="1">
    <citation type="journal article" date="2014" name="PLoS Genet.">
        <title>Analysis of the Phlebiopsis gigantea genome, transcriptome and secretome provides insight into its pioneer colonization strategies of wood.</title>
        <authorList>
            <person name="Hori C."/>
            <person name="Ishida T."/>
            <person name="Igarashi K."/>
            <person name="Samejima M."/>
            <person name="Suzuki H."/>
            <person name="Master E."/>
            <person name="Ferreira P."/>
            <person name="Ruiz-Duenas F.J."/>
            <person name="Held B."/>
            <person name="Canessa P."/>
            <person name="Larrondo L.F."/>
            <person name="Schmoll M."/>
            <person name="Druzhinina I.S."/>
            <person name="Kubicek C.P."/>
            <person name="Gaskell J.A."/>
            <person name="Kersten P."/>
            <person name="St John F."/>
            <person name="Glasner J."/>
            <person name="Sabat G."/>
            <person name="Splinter BonDurant S."/>
            <person name="Syed K."/>
            <person name="Yadav J."/>
            <person name="Mgbeahuruike A.C."/>
            <person name="Kovalchuk A."/>
            <person name="Asiegbu F.O."/>
            <person name="Lackner G."/>
            <person name="Hoffmeister D."/>
            <person name="Rencoret J."/>
            <person name="Gutierrez A."/>
            <person name="Sun H."/>
            <person name="Lindquist E."/>
            <person name="Barry K."/>
            <person name="Riley R."/>
            <person name="Grigoriev I.V."/>
            <person name="Henrissat B."/>
            <person name="Kues U."/>
            <person name="Berka R.M."/>
            <person name="Martinez A.T."/>
            <person name="Covert S.F."/>
            <person name="Blanchette R.A."/>
            <person name="Cullen D."/>
        </authorList>
    </citation>
    <scope>NUCLEOTIDE SEQUENCE [LARGE SCALE GENOMIC DNA]</scope>
    <source>
        <strain evidence="2 3">11061_1 CR5-6</strain>
    </source>
</reference>
<dbReference type="HOGENOM" id="CLU_047592_7_1_1"/>